<reference evidence="3 4" key="1">
    <citation type="submission" date="2015-07" db="EMBL/GenBank/DDBJ databases">
        <title>Genome sequence of Leptolinea tardivitalis DSM 16556.</title>
        <authorList>
            <person name="Hemp J."/>
            <person name="Ward L.M."/>
            <person name="Pace L.A."/>
            <person name="Fischer W.W."/>
        </authorList>
    </citation>
    <scope>NUCLEOTIDE SEQUENCE [LARGE SCALE GENOMIC DNA]</scope>
    <source>
        <strain evidence="3 4">YMTK-2</strain>
    </source>
</reference>
<sequence length="338" mass="38055">MKILFIGGTGLISTACSDLTIKRGHDLTILNRAQTKKIPIPDGAQLLTADVHGDFDQLAATLAPHSFDVVVDWIAFTPEDVERDIRLFQGKVKQFIFISSASAYQKPVKNYRITEETPLENPYWQYSRDKIACETRLLDEYHRNGFPVTIIRPSLTYGLTQVPLCTGSWQHPYTMLDRIKHGKKVIIPGDGTSLWVCTWNADFAIGLVGLFGLPAAIGEAFHITSDEVLTWNQLYEQTAEAYGVKLNPVYIPSNWLAAWDGEYTGSLIGDKSNSVVFDNSKIKRFVPDFKCTVSWAEGVKRAIDWFEADPGRQTIDEAANQEWDQIITAFEESFPKKK</sequence>
<evidence type="ECO:0000313" key="4">
    <source>
        <dbReference type="Proteomes" id="UP000050430"/>
    </source>
</evidence>
<feature type="domain" description="NAD-dependent epimerase/dehydratase" evidence="2">
    <location>
        <begin position="3"/>
        <end position="195"/>
    </location>
</feature>
<dbReference type="RefSeq" id="WP_062421733.1">
    <property type="nucleotide sequence ID" value="NZ_BBYA01000009.1"/>
</dbReference>
<dbReference type="Pfam" id="PF01370">
    <property type="entry name" value="Epimerase"/>
    <property type="match status" value="1"/>
</dbReference>
<dbReference type="InterPro" id="IPR001509">
    <property type="entry name" value="Epimerase_deHydtase"/>
</dbReference>
<name>A0A0P6X1N9_9CHLR</name>
<organism evidence="3 4">
    <name type="scientific">Leptolinea tardivitalis</name>
    <dbReference type="NCBI Taxonomy" id="229920"/>
    <lineage>
        <taxon>Bacteria</taxon>
        <taxon>Bacillati</taxon>
        <taxon>Chloroflexota</taxon>
        <taxon>Anaerolineae</taxon>
        <taxon>Anaerolineales</taxon>
        <taxon>Anaerolineaceae</taxon>
        <taxon>Leptolinea</taxon>
    </lineage>
</organism>
<dbReference type="PANTHER" id="PTHR43000">
    <property type="entry name" value="DTDP-D-GLUCOSE 4,6-DEHYDRATASE-RELATED"/>
    <property type="match status" value="1"/>
</dbReference>
<protein>
    <submittedName>
        <fullName evidence="3">NAD-dependent dehydratase</fullName>
    </submittedName>
</protein>
<proteinExistence type="inferred from homology"/>
<dbReference type="SUPFAM" id="SSF51735">
    <property type="entry name" value="NAD(P)-binding Rossmann-fold domains"/>
    <property type="match status" value="1"/>
</dbReference>
<evidence type="ECO:0000256" key="1">
    <source>
        <dbReference type="ARBA" id="ARBA00007637"/>
    </source>
</evidence>
<evidence type="ECO:0000313" key="3">
    <source>
        <dbReference type="EMBL" id="KPL73320.1"/>
    </source>
</evidence>
<keyword evidence="4" id="KW-1185">Reference proteome</keyword>
<dbReference type="Proteomes" id="UP000050430">
    <property type="component" value="Unassembled WGS sequence"/>
</dbReference>
<dbReference type="PATRIC" id="fig|229920.5.peg.2361"/>
<dbReference type="EMBL" id="LGCK01000006">
    <property type="protein sequence ID" value="KPL73320.1"/>
    <property type="molecule type" value="Genomic_DNA"/>
</dbReference>
<comment type="similarity">
    <text evidence="1">Belongs to the NAD(P)-dependent epimerase/dehydratase family.</text>
</comment>
<dbReference type="STRING" id="229920.ADM99_03640"/>
<dbReference type="InterPro" id="IPR036291">
    <property type="entry name" value="NAD(P)-bd_dom_sf"/>
</dbReference>
<comment type="caution">
    <text evidence="3">The sequence shown here is derived from an EMBL/GenBank/DDBJ whole genome shotgun (WGS) entry which is preliminary data.</text>
</comment>
<gene>
    <name evidence="3" type="ORF">ADM99_03640</name>
</gene>
<dbReference type="CDD" id="cd05265">
    <property type="entry name" value="SDR_a1"/>
    <property type="match status" value="1"/>
</dbReference>
<dbReference type="Gene3D" id="3.40.50.720">
    <property type="entry name" value="NAD(P)-binding Rossmann-like Domain"/>
    <property type="match status" value="1"/>
</dbReference>
<accession>A0A0P6X1N9</accession>
<dbReference type="PROSITE" id="PS51257">
    <property type="entry name" value="PROKAR_LIPOPROTEIN"/>
    <property type="match status" value="1"/>
</dbReference>
<dbReference type="OrthoDB" id="9776016at2"/>
<evidence type="ECO:0000259" key="2">
    <source>
        <dbReference type="Pfam" id="PF01370"/>
    </source>
</evidence>
<dbReference type="AlphaFoldDB" id="A0A0P6X1N9"/>